<evidence type="ECO:0000313" key="2">
    <source>
        <dbReference type="Proteomes" id="UP000664288"/>
    </source>
</evidence>
<protein>
    <submittedName>
        <fullName evidence="1">Uncharacterized protein</fullName>
    </submittedName>
</protein>
<organism evidence="1 2">
    <name type="scientific">Jiella sonneratiae</name>
    <dbReference type="NCBI Taxonomy" id="2816856"/>
    <lineage>
        <taxon>Bacteria</taxon>
        <taxon>Pseudomonadati</taxon>
        <taxon>Pseudomonadota</taxon>
        <taxon>Alphaproteobacteria</taxon>
        <taxon>Hyphomicrobiales</taxon>
        <taxon>Aurantimonadaceae</taxon>
        <taxon>Jiella</taxon>
    </lineage>
</organism>
<reference evidence="1 2" key="1">
    <citation type="submission" date="2021-03" db="EMBL/GenBank/DDBJ databases">
        <title>Whole genome sequence of Jiella sp. MQZ13P-4.</title>
        <authorList>
            <person name="Tuo L."/>
        </authorList>
    </citation>
    <scope>NUCLEOTIDE SEQUENCE [LARGE SCALE GENOMIC DNA]</scope>
    <source>
        <strain evidence="1 2">MQZ13P-4</strain>
    </source>
</reference>
<dbReference type="EMBL" id="JAFMPY010000012">
    <property type="protein sequence ID" value="MBO0904516.1"/>
    <property type="molecule type" value="Genomic_DNA"/>
</dbReference>
<sequence>MIFADRMPGMPGMTVRGAGHAGDRVVSIFRTMPFGEPRRVPDRWGGIEAAARPPPGVYSATIL</sequence>
<keyword evidence="2" id="KW-1185">Reference proteome</keyword>
<gene>
    <name evidence="1" type="ORF">J1C47_12775</name>
</gene>
<dbReference type="Proteomes" id="UP000664288">
    <property type="component" value="Unassembled WGS sequence"/>
</dbReference>
<comment type="caution">
    <text evidence="1">The sequence shown here is derived from an EMBL/GenBank/DDBJ whole genome shotgun (WGS) entry which is preliminary data.</text>
</comment>
<dbReference type="RefSeq" id="WP_207351156.1">
    <property type="nucleotide sequence ID" value="NZ_JAFMPY010000012.1"/>
</dbReference>
<name>A0ABS3J4B9_9HYPH</name>
<accession>A0ABS3J4B9</accession>
<evidence type="ECO:0000313" key="1">
    <source>
        <dbReference type="EMBL" id="MBO0904516.1"/>
    </source>
</evidence>
<proteinExistence type="predicted"/>